<evidence type="ECO:0000256" key="3">
    <source>
        <dbReference type="ARBA" id="ARBA00023125"/>
    </source>
</evidence>
<reference evidence="6 7" key="1">
    <citation type="submission" date="2024-04" db="EMBL/GenBank/DDBJ databases">
        <title>Novel species of the genus Ideonella isolated from streams.</title>
        <authorList>
            <person name="Lu H."/>
        </authorList>
    </citation>
    <scope>NUCLEOTIDE SEQUENCE [LARGE SCALE GENOMIC DNA]</scope>
    <source>
        <strain evidence="6 7">DXS29W</strain>
    </source>
</reference>
<proteinExistence type="inferred from homology"/>
<keyword evidence="2" id="KW-0805">Transcription regulation</keyword>
<dbReference type="Proteomes" id="UP001371218">
    <property type="component" value="Unassembled WGS sequence"/>
</dbReference>
<accession>A0ABU9BU76</accession>
<dbReference type="Pfam" id="PF00126">
    <property type="entry name" value="HTH_1"/>
    <property type="match status" value="1"/>
</dbReference>
<dbReference type="EMBL" id="JBBUTG010000010">
    <property type="protein sequence ID" value="MEK8032430.1"/>
    <property type="molecule type" value="Genomic_DNA"/>
</dbReference>
<dbReference type="PANTHER" id="PTHR30537:SF74">
    <property type="entry name" value="HTH-TYPE TRANSCRIPTIONAL REGULATOR TRPI"/>
    <property type="match status" value="1"/>
</dbReference>
<feature type="domain" description="HTH lysR-type" evidence="5">
    <location>
        <begin position="11"/>
        <end position="66"/>
    </location>
</feature>
<organism evidence="6 7">
    <name type="scientific">Ideonella lacteola</name>
    <dbReference type="NCBI Taxonomy" id="2984193"/>
    <lineage>
        <taxon>Bacteria</taxon>
        <taxon>Pseudomonadati</taxon>
        <taxon>Pseudomonadota</taxon>
        <taxon>Betaproteobacteria</taxon>
        <taxon>Burkholderiales</taxon>
        <taxon>Sphaerotilaceae</taxon>
        <taxon>Ideonella</taxon>
    </lineage>
</organism>
<dbReference type="Gene3D" id="3.40.190.10">
    <property type="entry name" value="Periplasmic binding protein-like II"/>
    <property type="match status" value="2"/>
</dbReference>
<keyword evidence="7" id="KW-1185">Reference proteome</keyword>
<dbReference type="Pfam" id="PF03466">
    <property type="entry name" value="LysR_substrate"/>
    <property type="match status" value="1"/>
</dbReference>
<evidence type="ECO:0000313" key="7">
    <source>
        <dbReference type="Proteomes" id="UP001371218"/>
    </source>
</evidence>
<dbReference type="SUPFAM" id="SSF53850">
    <property type="entry name" value="Periplasmic binding protein-like II"/>
    <property type="match status" value="1"/>
</dbReference>
<dbReference type="PROSITE" id="PS50931">
    <property type="entry name" value="HTH_LYSR"/>
    <property type="match status" value="1"/>
</dbReference>
<dbReference type="Gene3D" id="1.10.10.10">
    <property type="entry name" value="Winged helix-like DNA-binding domain superfamily/Winged helix DNA-binding domain"/>
    <property type="match status" value="1"/>
</dbReference>
<dbReference type="PRINTS" id="PR00039">
    <property type="entry name" value="HTHLYSR"/>
</dbReference>
<evidence type="ECO:0000256" key="4">
    <source>
        <dbReference type="ARBA" id="ARBA00023163"/>
    </source>
</evidence>
<sequence>MNKPSTRPLSLDFLRSFEAVARRLSFSAAAEDLHLTQPAISRQIKSLEEELGAALFNRGTRRVELTHAGQSLLRAVEPMLGRLDATVRQIRLAQGRAQISLSTFPSFATLWLMPRLTDFERSHPGIDIRLSATDRLADTDDPELDLLLRHCRPERAPPGSERMFGEVLTPVVSARMADAIQRGDAPPLSTPADLAHHTLVEVEDNTPAASVLAWPAWLSAQGLAHMAPRRWYSVNFNHQQIQAVVAGQGVGLAWLPMVHDALARGELVEPFGPALRLRSPFAYWMVPLQHAARAGREPRPELAALLAFVRQHAAETRRAIGESEPSDAPGASHP</sequence>
<dbReference type="CDD" id="cd08432">
    <property type="entry name" value="PBP2_GcdR_TrpI_HvrB_AmpR_like"/>
    <property type="match status" value="1"/>
</dbReference>
<evidence type="ECO:0000313" key="6">
    <source>
        <dbReference type="EMBL" id="MEK8032430.1"/>
    </source>
</evidence>
<evidence type="ECO:0000256" key="2">
    <source>
        <dbReference type="ARBA" id="ARBA00023015"/>
    </source>
</evidence>
<evidence type="ECO:0000259" key="5">
    <source>
        <dbReference type="PROSITE" id="PS50931"/>
    </source>
</evidence>
<dbReference type="InterPro" id="IPR036390">
    <property type="entry name" value="WH_DNA-bd_sf"/>
</dbReference>
<dbReference type="PANTHER" id="PTHR30537">
    <property type="entry name" value="HTH-TYPE TRANSCRIPTIONAL REGULATOR"/>
    <property type="match status" value="1"/>
</dbReference>
<dbReference type="RefSeq" id="WP_341426840.1">
    <property type="nucleotide sequence ID" value="NZ_JBBUTG010000010.1"/>
</dbReference>
<name>A0ABU9BU76_9BURK</name>
<keyword evidence="3" id="KW-0238">DNA-binding</keyword>
<dbReference type="InterPro" id="IPR036388">
    <property type="entry name" value="WH-like_DNA-bd_sf"/>
</dbReference>
<evidence type="ECO:0000256" key="1">
    <source>
        <dbReference type="ARBA" id="ARBA00009437"/>
    </source>
</evidence>
<dbReference type="InterPro" id="IPR000847">
    <property type="entry name" value="LysR_HTH_N"/>
</dbReference>
<dbReference type="InterPro" id="IPR005119">
    <property type="entry name" value="LysR_subst-bd"/>
</dbReference>
<comment type="caution">
    <text evidence="6">The sequence shown here is derived from an EMBL/GenBank/DDBJ whole genome shotgun (WGS) entry which is preliminary data.</text>
</comment>
<comment type="similarity">
    <text evidence="1">Belongs to the LysR transcriptional regulatory family.</text>
</comment>
<gene>
    <name evidence="6" type="ORF">AACH06_16515</name>
</gene>
<protein>
    <submittedName>
        <fullName evidence="6">LysR family transcriptional regulator</fullName>
    </submittedName>
</protein>
<dbReference type="InterPro" id="IPR058163">
    <property type="entry name" value="LysR-type_TF_proteobact-type"/>
</dbReference>
<keyword evidence="4" id="KW-0804">Transcription</keyword>
<dbReference type="SUPFAM" id="SSF46785">
    <property type="entry name" value="Winged helix' DNA-binding domain"/>
    <property type="match status" value="1"/>
</dbReference>